<dbReference type="PANTHER" id="PTHR10742:SF410">
    <property type="entry name" value="LYSINE-SPECIFIC HISTONE DEMETHYLASE 2"/>
    <property type="match status" value="1"/>
</dbReference>
<dbReference type="SUPFAM" id="SSF46689">
    <property type="entry name" value="Homeodomain-like"/>
    <property type="match status" value="1"/>
</dbReference>
<dbReference type="GO" id="GO:0035556">
    <property type="term" value="P:intracellular signal transduction"/>
    <property type="evidence" value="ECO:0007669"/>
    <property type="project" value="InterPro"/>
</dbReference>
<feature type="domain" description="SWIRM" evidence="8">
    <location>
        <begin position="7"/>
        <end position="105"/>
    </location>
</feature>
<protein>
    <submittedName>
        <fullName evidence="10">SWIRM domain-containing protein</fullName>
    </submittedName>
</protein>
<evidence type="ECO:0000313" key="10">
    <source>
        <dbReference type="WBParaSite" id="nRc.2.0.1.t24552-RA"/>
    </source>
</evidence>
<name>A0A915JEE7_ROMCU</name>
<dbReference type="PANTHER" id="PTHR10742">
    <property type="entry name" value="FLAVIN MONOAMINE OXIDASE"/>
    <property type="match status" value="1"/>
</dbReference>
<dbReference type="PROSITE" id="PS50008">
    <property type="entry name" value="PIPLC_Y_DOMAIN"/>
    <property type="match status" value="1"/>
</dbReference>
<dbReference type="InterPro" id="IPR050281">
    <property type="entry name" value="Flavin_monoamine_oxidase"/>
</dbReference>
<dbReference type="SUPFAM" id="SSF51905">
    <property type="entry name" value="FAD/NAD(P)-binding domain"/>
    <property type="match status" value="1"/>
</dbReference>
<proteinExistence type="inferred from homology"/>
<dbReference type="Pfam" id="PF04433">
    <property type="entry name" value="SWIRM"/>
    <property type="match status" value="1"/>
</dbReference>
<reference evidence="10" key="1">
    <citation type="submission" date="2022-11" db="UniProtKB">
        <authorList>
            <consortium name="WormBaseParasite"/>
        </authorList>
    </citation>
    <scope>IDENTIFICATION</scope>
</reference>
<evidence type="ECO:0000256" key="5">
    <source>
        <dbReference type="ARBA" id="ARBA00022827"/>
    </source>
</evidence>
<evidence type="ECO:0000259" key="8">
    <source>
        <dbReference type="PROSITE" id="PS50934"/>
    </source>
</evidence>
<dbReference type="InterPro" id="IPR009057">
    <property type="entry name" value="Homeodomain-like_sf"/>
</dbReference>
<keyword evidence="6" id="KW-0560">Oxidoreductase</keyword>
<dbReference type="GO" id="GO:0140682">
    <property type="term" value="F:FAD-dependent H3K4me/H3K4me3 demethylase activity"/>
    <property type="evidence" value="ECO:0007669"/>
    <property type="project" value="UniProtKB-ARBA"/>
</dbReference>
<keyword evidence="5" id="KW-0274">FAD</keyword>
<dbReference type="Gene3D" id="1.10.10.10">
    <property type="entry name" value="Winged helix-like DNA-binding domain superfamily/Winged helix DNA-binding domain"/>
    <property type="match status" value="1"/>
</dbReference>
<dbReference type="GO" id="GO:0005634">
    <property type="term" value="C:nucleus"/>
    <property type="evidence" value="ECO:0007669"/>
    <property type="project" value="UniProtKB-SubCell"/>
</dbReference>
<sequence>MNPFYQPNENGKAMCIRPDVMEYDEVVEFPEYARVPVLYLGLRNLIVALWNLNPTRWLTPEYCMQHLVCRGMVRILCSKELMRILTFLNRKGIVNYGVLRQPSYSLLGYDLKKMKVIVVGAGISGLAAARQLENFGAQVTVLEARSRIGGRVCDDFMLGVVVGRGAQLVTGSKVRYRKLGEECPLVAAPNGLIVPIKTDKRVDFHFNAMLDAVEDWRRSSKNDESLHEYSCGASLTDVSSLHWDQNEQFAQFAGEHALMIDGCSTVIDRLAEGLDVRTEFEVNKIDYSGSQIKVFGKSGKPLFCNKVLVTLPLAVLQWQAVEFVPQLPDEKLKSIKALGAGIIEKIALRFPTKFWHKINGADYFGNVPDSVDMKNLFTIFYDFSAKDPITNENSYVLMSYLSGKCAKLVRTKSDEEIIELAMRCLRRLFPEEEVPDPENYFVTHWWEDPCSGMSYSYVKVGSSGEDYDVLARELEDKLYFAGEATNRHFPQTITGAYLSGLREASKIATKD</sequence>
<dbReference type="Proteomes" id="UP000887565">
    <property type="component" value="Unplaced"/>
</dbReference>
<keyword evidence="9" id="KW-1185">Reference proteome</keyword>
<feature type="domain" description="PI-PLC Y-box" evidence="7">
    <location>
        <begin position="380"/>
        <end position="457"/>
    </location>
</feature>
<dbReference type="InterPro" id="IPR036188">
    <property type="entry name" value="FAD/NAD-bd_sf"/>
</dbReference>
<dbReference type="InterPro" id="IPR002937">
    <property type="entry name" value="Amino_oxidase"/>
</dbReference>
<dbReference type="PRINTS" id="PR00420">
    <property type="entry name" value="RNGMNOXGNASE"/>
</dbReference>
<evidence type="ECO:0000256" key="6">
    <source>
        <dbReference type="ARBA" id="ARBA00023002"/>
    </source>
</evidence>
<dbReference type="Gene3D" id="3.90.660.10">
    <property type="match status" value="1"/>
</dbReference>
<dbReference type="InterPro" id="IPR036388">
    <property type="entry name" value="WH-like_DNA-bd_sf"/>
</dbReference>
<comment type="cofactor">
    <cofactor evidence="1">
        <name>FAD</name>
        <dbReference type="ChEBI" id="CHEBI:57692"/>
    </cofactor>
</comment>
<evidence type="ECO:0000256" key="3">
    <source>
        <dbReference type="ARBA" id="ARBA00005995"/>
    </source>
</evidence>
<organism evidence="9 10">
    <name type="scientific">Romanomermis culicivorax</name>
    <name type="common">Nematode worm</name>
    <dbReference type="NCBI Taxonomy" id="13658"/>
    <lineage>
        <taxon>Eukaryota</taxon>
        <taxon>Metazoa</taxon>
        <taxon>Ecdysozoa</taxon>
        <taxon>Nematoda</taxon>
        <taxon>Enoplea</taxon>
        <taxon>Dorylaimia</taxon>
        <taxon>Mermithida</taxon>
        <taxon>Mermithoidea</taxon>
        <taxon>Mermithidae</taxon>
        <taxon>Romanomermis</taxon>
    </lineage>
</organism>
<dbReference type="SUPFAM" id="SSF54373">
    <property type="entry name" value="FAD-linked reductases, C-terminal domain"/>
    <property type="match status" value="1"/>
</dbReference>
<evidence type="ECO:0000259" key="7">
    <source>
        <dbReference type="PROSITE" id="PS50008"/>
    </source>
</evidence>
<accession>A0A915JEE7</accession>
<comment type="similarity">
    <text evidence="3">Belongs to the flavin monoamine oxidase family.</text>
</comment>
<dbReference type="Gene3D" id="3.50.50.60">
    <property type="entry name" value="FAD/NAD(P)-binding domain"/>
    <property type="match status" value="2"/>
</dbReference>
<dbReference type="OMA" id="PYVFWGE"/>
<keyword evidence="4" id="KW-0285">Flavoprotein</keyword>
<dbReference type="GO" id="GO:0004435">
    <property type="term" value="F:phosphatidylinositol-4,5-bisphosphate phospholipase C activity"/>
    <property type="evidence" value="ECO:0007669"/>
    <property type="project" value="InterPro"/>
</dbReference>
<evidence type="ECO:0000313" key="9">
    <source>
        <dbReference type="Proteomes" id="UP000887565"/>
    </source>
</evidence>
<comment type="subcellular location">
    <subcellularLocation>
        <location evidence="2">Nucleus</location>
    </subcellularLocation>
</comment>
<evidence type="ECO:0000256" key="1">
    <source>
        <dbReference type="ARBA" id="ARBA00001974"/>
    </source>
</evidence>
<evidence type="ECO:0000256" key="4">
    <source>
        <dbReference type="ARBA" id="ARBA00022630"/>
    </source>
</evidence>
<evidence type="ECO:0000256" key="2">
    <source>
        <dbReference type="ARBA" id="ARBA00004123"/>
    </source>
</evidence>
<dbReference type="PROSITE" id="PS50934">
    <property type="entry name" value="SWIRM"/>
    <property type="match status" value="1"/>
</dbReference>
<dbReference type="Pfam" id="PF01593">
    <property type="entry name" value="Amino_oxidase"/>
    <property type="match status" value="2"/>
</dbReference>
<dbReference type="GO" id="GO:0006629">
    <property type="term" value="P:lipid metabolic process"/>
    <property type="evidence" value="ECO:0007669"/>
    <property type="project" value="InterPro"/>
</dbReference>
<dbReference type="InterPro" id="IPR007526">
    <property type="entry name" value="SWIRM"/>
</dbReference>
<dbReference type="AlphaFoldDB" id="A0A915JEE7"/>
<dbReference type="WBParaSite" id="nRc.2.0.1.t24552-RA">
    <property type="protein sequence ID" value="nRc.2.0.1.t24552-RA"/>
    <property type="gene ID" value="nRc.2.0.1.g24552"/>
</dbReference>
<dbReference type="InterPro" id="IPR001711">
    <property type="entry name" value="PLipase_C_Pinositol-sp_Y"/>
</dbReference>